<dbReference type="InterPro" id="IPR003615">
    <property type="entry name" value="HNH_nuc"/>
</dbReference>
<dbReference type="Proteomes" id="UP000186456">
    <property type="component" value="Unassembled WGS sequence"/>
</dbReference>
<evidence type="ECO:0000256" key="1">
    <source>
        <dbReference type="SAM" id="MobiDB-lite"/>
    </source>
</evidence>
<proteinExistence type="predicted"/>
<dbReference type="EMBL" id="FNJN01000008">
    <property type="protein sequence ID" value="SDP35702.1"/>
    <property type="molecule type" value="Genomic_DNA"/>
</dbReference>
<sequence>MPAVFLAPPPSDDELRAWADEIRAIEEGQSEPDWNELFSDDSTPWPVSHDLDSPGEDAAAVSESEADARPIDLVHTLVAVAIRRRQHTAEEYQLMTLILDRAVADPDPWVGPDPTLDHAWEDSRGRSVAAVRRDRADLAERAAAAEIAVHLRLAEQTVRTRVGHARTLQARCSLAWRAFLDGRISESHAIRIARLADSLPDDREAWTAFDTGATERAERLTPSSFDTAARALREKVHAESIEERHRRAARDRGVWLTAELDGMATLTALLPADRAHAAMTRLDRAARHLATADGEERTLAQLRADALADLLAGGSVAERPAAAPAPTAGDSRAFGSGRPTVVVTVPALTLLGRDDTPATLDGYGPIDLDTARRLAGEASSWIRVLTHPVTGVPLALDRTRYRVTTALRRWLGVTSPTCVFPGCARPARDCDIDHLTAWADGGATDHDNLEPECRHHHRLRHETKWEPLKNPGDVDLRWRSPLGHDIEVDPPPF</sequence>
<dbReference type="AlphaFoldDB" id="A0A1H0S1R1"/>
<dbReference type="CDD" id="cd00085">
    <property type="entry name" value="HNHc"/>
    <property type="match status" value="1"/>
</dbReference>
<evidence type="ECO:0000259" key="2">
    <source>
        <dbReference type="SMART" id="SM00507"/>
    </source>
</evidence>
<evidence type="ECO:0000313" key="4">
    <source>
        <dbReference type="Proteomes" id="UP000186456"/>
    </source>
</evidence>
<dbReference type="Gene3D" id="1.10.30.50">
    <property type="match status" value="1"/>
</dbReference>
<name>A0A1H0S1R1_MICTS</name>
<feature type="region of interest" description="Disordered" evidence="1">
    <location>
        <begin position="26"/>
        <end position="59"/>
    </location>
</feature>
<feature type="domain" description="HNH nuclease" evidence="2">
    <location>
        <begin position="406"/>
        <end position="458"/>
    </location>
</feature>
<protein>
    <recommendedName>
        <fullName evidence="2">HNH nuclease domain-containing protein</fullName>
    </recommendedName>
</protein>
<accession>A0A1H0S1R1</accession>
<dbReference type="SMART" id="SM00507">
    <property type="entry name" value="HNHc"/>
    <property type="match status" value="1"/>
</dbReference>
<evidence type="ECO:0000313" key="3">
    <source>
        <dbReference type="EMBL" id="SDP35702.1"/>
    </source>
</evidence>
<dbReference type="InterPro" id="IPR003870">
    <property type="entry name" value="DUF222"/>
</dbReference>
<reference evidence="3 4" key="1">
    <citation type="submission" date="2016-10" db="EMBL/GenBank/DDBJ databases">
        <authorList>
            <person name="de Groot N.N."/>
        </authorList>
    </citation>
    <scope>NUCLEOTIDE SEQUENCE [LARGE SCALE GENOMIC DNA]</scope>
    <source>
        <strain evidence="3 4">StLB037</strain>
    </source>
</reference>
<organism evidence="3 4">
    <name type="scientific">Microbacterium testaceum (strain StLB037)</name>
    <dbReference type="NCBI Taxonomy" id="979556"/>
    <lineage>
        <taxon>Bacteria</taxon>
        <taxon>Bacillati</taxon>
        <taxon>Actinomycetota</taxon>
        <taxon>Actinomycetes</taxon>
        <taxon>Micrococcales</taxon>
        <taxon>Microbacteriaceae</taxon>
        <taxon>Microbacterium</taxon>
    </lineage>
</organism>
<dbReference type="Pfam" id="PF02720">
    <property type="entry name" value="DUF222"/>
    <property type="match status" value="1"/>
</dbReference>
<gene>
    <name evidence="3" type="ORF">SAMN04487788_3136</name>
</gene>